<feature type="compositionally biased region" description="Basic and acidic residues" evidence="1">
    <location>
        <begin position="256"/>
        <end position="269"/>
    </location>
</feature>
<evidence type="ECO:0000313" key="3">
    <source>
        <dbReference type="EMBL" id="OMH25143.1"/>
    </source>
</evidence>
<feature type="compositionally biased region" description="Pro residues" evidence="1">
    <location>
        <begin position="215"/>
        <end position="252"/>
    </location>
</feature>
<keyword evidence="4" id="KW-1185">Reference proteome</keyword>
<sequence>MRAADPRSADERSADLYERDGTGPADPLDGGWLSAEDLEVGRRRVRRRLLWFSAPVVLLVLLIAAKLLSLPLFGGQAVDAWERQDANGLGGAADRLGVVNVVEPYKAHLAAGDAQVLRANWESARTEFTRALELVGGGVNDCPVRVNLVLSIEKRGDELTGQGRAADARPLYAEAQRVVGEAPPDCFADPRQAQDSGQQLRQAQDRLQDKQQAPPSSPPSAQPTPPPSGAPSPGTPSPGPGTPSGTPTPAPGTDPRQQELEQRQRDAAQDRAPGGPRDDRSTMDAPPPGAKQW</sequence>
<dbReference type="OrthoDB" id="4869995at2"/>
<evidence type="ECO:0000256" key="1">
    <source>
        <dbReference type="SAM" id="MobiDB-lite"/>
    </source>
</evidence>
<reference evidence="3 4" key="1">
    <citation type="submission" date="2016-12" db="EMBL/GenBank/DDBJ databases">
        <title>Draft genome of Tersicoccus phoenicis 1P05MA.</title>
        <authorList>
            <person name="Nakajima Y."/>
            <person name="Yoshizawa S."/>
            <person name="Nakamura K."/>
            <person name="Ogura Y."/>
            <person name="Hayashi T."/>
            <person name="Kogure K."/>
        </authorList>
    </citation>
    <scope>NUCLEOTIDE SEQUENCE [LARGE SCALE GENOMIC DNA]</scope>
    <source>
        <strain evidence="3 4">1p05MA</strain>
    </source>
</reference>
<dbReference type="Proteomes" id="UP000187085">
    <property type="component" value="Unassembled WGS sequence"/>
</dbReference>
<evidence type="ECO:0000256" key="2">
    <source>
        <dbReference type="SAM" id="Phobius"/>
    </source>
</evidence>
<feature type="transmembrane region" description="Helical" evidence="2">
    <location>
        <begin position="49"/>
        <end position="68"/>
    </location>
</feature>
<dbReference type="EMBL" id="MRDE01000036">
    <property type="protein sequence ID" value="OMH25143.1"/>
    <property type="molecule type" value="Genomic_DNA"/>
</dbReference>
<name>A0A1R1LC80_9MICC</name>
<feature type="region of interest" description="Disordered" evidence="1">
    <location>
        <begin position="1"/>
        <end position="28"/>
    </location>
</feature>
<feature type="compositionally biased region" description="Basic and acidic residues" evidence="1">
    <location>
        <begin position="1"/>
        <end position="21"/>
    </location>
</feature>
<protein>
    <recommendedName>
        <fullName evidence="5">Tetratricopeptide repeat-like domain-containing protein</fullName>
    </recommendedName>
</protein>
<gene>
    <name evidence="3" type="ORF">BKD30_06685</name>
</gene>
<evidence type="ECO:0000313" key="4">
    <source>
        <dbReference type="Proteomes" id="UP000187085"/>
    </source>
</evidence>
<keyword evidence="2" id="KW-1133">Transmembrane helix</keyword>
<keyword evidence="2" id="KW-0812">Transmembrane</keyword>
<organism evidence="3 4">
    <name type="scientific">Tersicoccus phoenicis</name>
    <dbReference type="NCBI Taxonomy" id="554083"/>
    <lineage>
        <taxon>Bacteria</taxon>
        <taxon>Bacillati</taxon>
        <taxon>Actinomycetota</taxon>
        <taxon>Actinomycetes</taxon>
        <taxon>Micrococcales</taxon>
        <taxon>Micrococcaceae</taxon>
        <taxon>Tersicoccus</taxon>
    </lineage>
</organism>
<comment type="caution">
    <text evidence="3">The sequence shown here is derived from an EMBL/GenBank/DDBJ whole genome shotgun (WGS) entry which is preliminary data.</text>
</comment>
<evidence type="ECO:0008006" key="5">
    <source>
        <dbReference type="Google" id="ProtNLM"/>
    </source>
</evidence>
<proteinExistence type="predicted"/>
<dbReference type="AlphaFoldDB" id="A0A1R1LC80"/>
<keyword evidence="2" id="KW-0472">Membrane</keyword>
<accession>A0A1R1LC80</accession>
<dbReference type="RefSeq" id="WP_076703394.1">
    <property type="nucleotide sequence ID" value="NZ_MRDE01000036.1"/>
</dbReference>
<dbReference type="STRING" id="554083.BKD30_06685"/>
<feature type="region of interest" description="Disordered" evidence="1">
    <location>
        <begin position="182"/>
        <end position="293"/>
    </location>
</feature>